<evidence type="ECO:0000313" key="2">
    <source>
        <dbReference type="Proteomes" id="UP001501095"/>
    </source>
</evidence>
<sequence length="71" mass="8032">MDDLDEELPVLSFLGPGDYRLRIHARGRDSAVDLAPDEVSEWYLVQCWPEPPGKTTVLRQSDAYGASVRDR</sequence>
<evidence type="ECO:0000313" key="1">
    <source>
        <dbReference type="EMBL" id="GAA2548778.1"/>
    </source>
</evidence>
<name>A0ABP6BEW9_9ACTN</name>
<protein>
    <submittedName>
        <fullName evidence="1">Uncharacterized protein</fullName>
    </submittedName>
</protein>
<accession>A0ABP6BEW9</accession>
<dbReference type="RefSeq" id="WP_344541405.1">
    <property type="nucleotide sequence ID" value="NZ_BAAATM010000018.1"/>
</dbReference>
<organism evidence="1 2">
    <name type="scientific">Streptomyces levis</name>
    <dbReference type="NCBI Taxonomy" id="285566"/>
    <lineage>
        <taxon>Bacteria</taxon>
        <taxon>Bacillati</taxon>
        <taxon>Actinomycetota</taxon>
        <taxon>Actinomycetes</taxon>
        <taxon>Kitasatosporales</taxon>
        <taxon>Streptomycetaceae</taxon>
        <taxon>Streptomyces</taxon>
    </lineage>
</organism>
<reference evidence="2" key="1">
    <citation type="journal article" date="2019" name="Int. J. Syst. Evol. Microbiol.">
        <title>The Global Catalogue of Microorganisms (GCM) 10K type strain sequencing project: providing services to taxonomists for standard genome sequencing and annotation.</title>
        <authorList>
            <consortium name="The Broad Institute Genomics Platform"/>
            <consortium name="The Broad Institute Genome Sequencing Center for Infectious Disease"/>
            <person name="Wu L."/>
            <person name="Ma J."/>
        </authorList>
    </citation>
    <scope>NUCLEOTIDE SEQUENCE [LARGE SCALE GENOMIC DNA]</scope>
    <source>
        <strain evidence="2">JCM 6924</strain>
    </source>
</reference>
<proteinExistence type="predicted"/>
<comment type="caution">
    <text evidence="1">The sequence shown here is derived from an EMBL/GenBank/DDBJ whole genome shotgun (WGS) entry which is preliminary data.</text>
</comment>
<dbReference type="Proteomes" id="UP001501095">
    <property type="component" value="Unassembled WGS sequence"/>
</dbReference>
<dbReference type="EMBL" id="BAAATM010000018">
    <property type="protein sequence ID" value="GAA2548778.1"/>
    <property type="molecule type" value="Genomic_DNA"/>
</dbReference>
<gene>
    <name evidence="1" type="ORF">GCM10010423_55880</name>
</gene>
<keyword evidence="2" id="KW-1185">Reference proteome</keyword>